<dbReference type="Pfam" id="PF09361">
    <property type="entry name" value="Phasin_2"/>
    <property type="match status" value="1"/>
</dbReference>
<dbReference type="RefSeq" id="WP_072605515.1">
    <property type="nucleotide sequence ID" value="NZ_CP018171.1"/>
</dbReference>
<evidence type="ECO:0000259" key="1">
    <source>
        <dbReference type="Pfam" id="PF09361"/>
    </source>
</evidence>
<name>A0A1L3SSY0_9HYPH</name>
<keyword evidence="3" id="KW-1185">Reference proteome</keyword>
<protein>
    <submittedName>
        <fullName evidence="2">Phasin</fullName>
    </submittedName>
</protein>
<dbReference type="InterPro" id="IPR018968">
    <property type="entry name" value="Phasin"/>
</dbReference>
<organism evidence="2 3">
    <name type="scientific">Aquibium oceanicum</name>
    <dbReference type="NCBI Taxonomy" id="1670800"/>
    <lineage>
        <taxon>Bacteria</taxon>
        <taxon>Pseudomonadati</taxon>
        <taxon>Pseudomonadota</taxon>
        <taxon>Alphaproteobacteria</taxon>
        <taxon>Hyphomicrobiales</taxon>
        <taxon>Phyllobacteriaceae</taxon>
        <taxon>Aquibium</taxon>
    </lineage>
</organism>
<dbReference type="KEGG" id="meso:BSQ44_14840"/>
<dbReference type="STRING" id="1670800.BSQ44_14840"/>
<dbReference type="AlphaFoldDB" id="A0A1L3SSY0"/>
<gene>
    <name evidence="2" type="ORF">BSQ44_14840</name>
</gene>
<accession>A0A1L3SSY0</accession>
<proteinExistence type="predicted"/>
<dbReference type="EMBL" id="CP018171">
    <property type="protein sequence ID" value="APH72494.1"/>
    <property type="molecule type" value="Genomic_DNA"/>
</dbReference>
<dbReference type="OrthoDB" id="7678100at2"/>
<feature type="domain" description="Phasin" evidence="1">
    <location>
        <begin position="5"/>
        <end position="102"/>
    </location>
</feature>
<sequence length="108" mass="11774">MLSFEDANKFGKEFMDTSLKSVAALSKGAQSITAEATEYSKKSVEAGSATLEKLFASKSLDKAVEVQTDYARQAYEAFVAETTKMGELFADMAKDAFQPFESVMKSSK</sequence>
<reference evidence="3" key="1">
    <citation type="submission" date="2016-11" db="EMBL/GenBank/DDBJ databases">
        <title>Mesorhizobium oceanicum sp. nov., isolated from deep seawater in South China Sea.</title>
        <authorList>
            <person name="Fu G.-Y."/>
        </authorList>
    </citation>
    <scope>NUCLEOTIDE SEQUENCE [LARGE SCALE GENOMIC DNA]</scope>
    <source>
        <strain evidence="3">B7</strain>
    </source>
</reference>
<dbReference type="Proteomes" id="UP000182840">
    <property type="component" value="Chromosome"/>
</dbReference>
<evidence type="ECO:0000313" key="2">
    <source>
        <dbReference type="EMBL" id="APH72494.1"/>
    </source>
</evidence>
<evidence type="ECO:0000313" key="3">
    <source>
        <dbReference type="Proteomes" id="UP000182840"/>
    </source>
</evidence>